<sequence>MPPREEDATEFRRPSPDPLTTPTQNAKVLRALPPIASKSRAARTPAGPQLSQLPVSPIPSPHPPYTSASHHSLPFPPWYDRPEPAAADFLKKLNAHLRANGINTVAEKIVEAGDHFKHGSPADKWFHIIQTDPAKATERADWTAFCDSFKE</sequence>
<evidence type="ECO:0000313" key="2">
    <source>
        <dbReference type="EMBL" id="KAJ7655876.1"/>
    </source>
</evidence>
<feature type="region of interest" description="Disordered" evidence="1">
    <location>
        <begin position="1"/>
        <end position="72"/>
    </location>
</feature>
<keyword evidence="3" id="KW-1185">Reference proteome</keyword>
<dbReference type="Proteomes" id="UP001221757">
    <property type="component" value="Unassembled WGS sequence"/>
</dbReference>
<reference evidence="2" key="1">
    <citation type="submission" date="2023-03" db="EMBL/GenBank/DDBJ databases">
        <title>Massive genome expansion in bonnet fungi (Mycena s.s.) driven by repeated elements and novel gene families across ecological guilds.</title>
        <authorList>
            <consortium name="Lawrence Berkeley National Laboratory"/>
            <person name="Harder C.B."/>
            <person name="Miyauchi S."/>
            <person name="Viragh M."/>
            <person name="Kuo A."/>
            <person name="Thoen E."/>
            <person name="Andreopoulos B."/>
            <person name="Lu D."/>
            <person name="Skrede I."/>
            <person name="Drula E."/>
            <person name="Henrissat B."/>
            <person name="Morin E."/>
            <person name="Kohler A."/>
            <person name="Barry K."/>
            <person name="LaButti K."/>
            <person name="Morin E."/>
            <person name="Salamov A."/>
            <person name="Lipzen A."/>
            <person name="Mereny Z."/>
            <person name="Hegedus B."/>
            <person name="Baldrian P."/>
            <person name="Stursova M."/>
            <person name="Weitz H."/>
            <person name="Taylor A."/>
            <person name="Grigoriev I.V."/>
            <person name="Nagy L.G."/>
            <person name="Martin F."/>
            <person name="Kauserud H."/>
        </authorList>
    </citation>
    <scope>NUCLEOTIDE SEQUENCE</scope>
    <source>
        <strain evidence="2">CBHHK067</strain>
    </source>
</reference>
<dbReference type="AlphaFoldDB" id="A0AAD7CP29"/>
<feature type="compositionally biased region" description="Basic and acidic residues" evidence="1">
    <location>
        <begin position="1"/>
        <end position="15"/>
    </location>
</feature>
<gene>
    <name evidence="2" type="ORF">B0H17DRAFT_1213918</name>
</gene>
<dbReference type="EMBL" id="JARKIE010000306">
    <property type="protein sequence ID" value="KAJ7655876.1"/>
    <property type="molecule type" value="Genomic_DNA"/>
</dbReference>
<protein>
    <submittedName>
        <fullName evidence="2">Uncharacterized protein</fullName>
    </submittedName>
</protein>
<organism evidence="2 3">
    <name type="scientific">Mycena rosella</name>
    <name type="common">Pink bonnet</name>
    <name type="synonym">Agaricus rosellus</name>
    <dbReference type="NCBI Taxonomy" id="1033263"/>
    <lineage>
        <taxon>Eukaryota</taxon>
        <taxon>Fungi</taxon>
        <taxon>Dikarya</taxon>
        <taxon>Basidiomycota</taxon>
        <taxon>Agaricomycotina</taxon>
        <taxon>Agaricomycetes</taxon>
        <taxon>Agaricomycetidae</taxon>
        <taxon>Agaricales</taxon>
        <taxon>Marasmiineae</taxon>
        <taxon>Mycenaceae</taxon>
        <taxon>Mycena</taxon>
    </lineage>
</organism>
<comment type="caution">
    <text evidence="2">The sequence shown here is derived from an EMBL/GenBank/DDBJ whole genome shotgun (WGS) entry which is preliminary data.</text>
</comment>
<accession>A0AAD7CP29</accession>
<name>A0AAD7CP29_MYCRO</name>
<evidence type="ECO:0000256" key="1">
    <source>
        <dbReference type="SAM" id="MobiDB-lite"/>
    </source>
</evidence>
<evidence type="ECO:0000313" key="3">
    <source>
        <dbReference type="Proteomes" id="UP001221757"/>
    </source>
</evidence>
<proteinExistence type="predicted"/>